<protein>
    <recommendedName>
        <fullName evidence="3">Phage tail protein</fullName>
    </recommendedName>
</protein>
<proteinExistence type="predicted"/>
<organism evidence="1 2">
    <name type="scientific">Pseudodesulfovibrio alkaliphilus</name>
    <dbReference type="NCBI Taxonomy" id="2661613"/>
    <lineage>
        <taxon>Bacteria</taxon>
        <taxon>Pseudomonadati</taxon>
        <taxon>Thermodesulfobacteriota</taxon>
        <taxon>Desulfovibrionia</taxon>
        <taxon>Desulfovibrionales</taxon>
        <taxon>Desulfovibrionaceae</taxon>
    </lineage>
</organism>
<gene>
    <name evidence="1" type="ORF">GKC30_06410</name>
</gene>
<dbReference type="EMBL" id="WODC01000003">
    <property type="protein sequence ID" value="MUM77259.1"/>
    <property type="molecule type" value="Genomic_DNA"/>
</dbReference>
<keyword evidence="2" id="KW-1185">Reference proteome</keyword>
<dbReference type="AlphaFoldDB" id="A0A7K1KMF2"/>
<name>A0A7K1KMF2_9BACT</name>
<dbReference type="RefSeq" id="WP_155933216.1">
    <property type="nucleotide sequence ID" value="NZ_WODC01000003.1"/>
</dbReference>
<sequence>MTVSSIESKARYAGNGSTASFAIPFMFLRDDDIELVLSSSRGEHPLTISTDYTLSGAGEHAGGQCSLAVPPGQGEVLVIRRNPVMVQEVDYVENDAFPAATHEAALDKLTMICQALAERLDRTITFRVSSAVTGVNLPEPEPGRVLAWNDAGTNLANKDTAAQGAVLLPLPVAQGGTGAATVADALASLGFSPLGAVLAAAPDAAKARQIIEAQPANPALLKADTPATLTAGFSETAVPYASGDFFVSEGALRTVDTTGGVTLGRIMGHGRVTLFLTGGGPVSYDSIYTRVIGEYDPSKRGCIVQAFNYGTHRWLVFANTED</sequence>
<evidence type="ECO:0000313" key="2">
    <source>
        <dbReference type="Proteomes" id="UP000461162"/>
    </source>
</evidence>
<comment type="caution">
    <text evidence="1">The sequence shown here is derived from an EMBL/GenBank/DDBJ whole genome shotgun (WGS) entry which is preliminary data.</text>
</comment>
<accession>A0A7K1KMF2</accession>
<evidence type="ECO:0008006" key="3">
    <source>
        <dbReference type="Google" id="ProtNLM"/>
    </source>
</evidence>
<evidence type="ECO:0000313" key="1">
    <source>
        <dbReference type="EMBL" id="MUM77259.1"/>
    </source>
</evidence>
<reference evidence="1 2" key="1">
    <citation type="submission" date="2019-11" db="EMBL/GenBank/DDBJ databases">
        <title>Pseudodesulfovibrio alkaliphilus, sp. nov., an alkaliphilic sulfate-reducing bacteria from mud volcano of Taman peninsula, Russia.</title>
        <authorList>
            <person name="Frolova A."/>
            <person name="Merkel A.Y."/>
            <person name="Slobodkin A.I."/>
        </authorList>
    </citation>
    <scope>NUCLEOTIDE SEQUENCE [LARGE SCALE GENOMIC DNA]</scope>
    <source>
        <strain evidence="1 2">F-1</strain>
    </source>
</reference>
<dbReference type="Proteomes" id="UP000461162">
    <property type="component" value="Unassembled WGS sequence"/>
</dbReference>